<proteinExistence type="predicted"/>
<dbReference type="EMBL" id="AAXG02000010">
    <property type="protein sequence ID" value="EDN00659.1"/>
    <property type="molecule type" value="Genomic_DNA"/>
</dbReference>
<dbReference type="PANTHER" id="PTHR34978">
    <property type="entry name" value="POSSIBLE SENSOR-TRANSDUCER PROTEIN BLAR"/>
    <property type="match status" value="1"/>
</dbReference>
<feature type="transmembrane region" description="Helical" evidence="2">
    <location>
        <begin position="309"/>
        <end position="331"/>
    </location>
</feature>
<dbReference type="AlphaFoldDB" id="A6NT96"/>
<gene>
    <name evidence="4" type="ORF">BACCAP_01425</name>
</gene>
<dbReference type="eggNOG" id="COG4219">
    <property type="taxonomic scope" value="Bacteria"/>
</dbReference>
<feature type="region of interest" description="Disordered" evidence="1">
    <location>
        <begin position="79"/>
        <end position="112"/>
    </location>
</feature>
<reference evidence="4 5" key="1">
    <citation type="submission" date="2007-04" db="EMBL/GenBank/DDBJ databases">
        <authorList>
            <person name="Fulton L."/>
            <person name="Clifton S."/>
            <person name="Fulton B."/>
            <person name="Xu J."/>
            <person name="Minx P."/>
            <person name="Pepin K.H."/>
            <person name="Johnson M."/>
            <person name="Thiruvilangam P."/>
            <person name="Bhonagiri V."/>
            <person name="Nash W.E."/>
            <person name="Mardis E.R."/>
            <person name="Wilson R.K."/>
        </authorList>
    </citation>
    <scope>NUCLEOTIDE SEQUENCE [LARGE SCALE GENOMIC DNA]</scope>
    <source>
        <strain evidence="4 5">ATCC 29799</strain>
    </source>
</reference>
<dbReference type="InterPro" id="IPR052173">
    <property type="entry name" value="Beta-lactam_resp_regulator"/>
</dbReference>
<keyword evidence="5" id="KW-1185">Reference proteome</keyword>
<organism evidence="4 5">
    <name type="scientific">Pseudoflavonifractor capillosus ATCC 29799</name>
    <dbReference type="NCBI Taxonomy" id="411467"/>
    <lineage>
        <taxon>Bacteria</taxon>
        <taxon>Bacillati</taxon>
        <taxon>Bacillota</taxon>
        <taxon>Clostridia</taxon>
        <taxon>Eubacteriales</taxon>
        <taxon>Oscillospiraceae</taxon>
        <taxon>Pseudoflavonifractor</taxon>
    </lineage>
</organism>
<evidence type="ECO:0000313" key="4">
    <source>
        <dbReference type="EMBL" id="EDN00659.1"/>
    </source>
</evidence>
<feature type="transmembrane region" description="Helical" evidence="2">
    <location>
        <begin position="6"/>
        <end position="22"/>
    </location>
</feature>
<evidence type="ECO:0000256" key="1">
    <source>
        <dbReference type="SAM" id="MobiDB-lite"/>
    </source>
</evidence>
<feature type="compositionally biased region" description="Low complexity" evidence="1">
    <location>
        <begin position="333"/>
        <end position="355"/>
    </location>
</feature>
<keyword evidence="2" id="KW-1133">Transmembrane helix</keyword>
<evidence type="ECO:0000256" key="2">
    <source>
        <dbReference type="SAM" id="Phobius"/>
    </source>
</evidence>
<name>A6NT96_9FIRM</name>
<evidence type="ECO:0000313" key="5">
    <source>
        <dbReference type="Proteomes" id="UP000003639"/>
    </source>
</evidence>
<dbReference type="CDD" id="cd07341">
    <property type="entry name" value="M56_BlaR1_MecR1_like"/>
    <property type="match status" value="1"/>
</dbReference>
<evidence type="ECO:0000259" key="3">
    <source>
        <dbReference type="Pfam" id="PF05569"/>
    </source>
</evidence>
<keyword evidence="2" id="KW-0472">Membrane</keyword>
<sequence length="805" mass="88543">MTEILVTSSVLIVVIALLRLVLRGKISQRVQYALWLLVAIRLLVPVSFVSSPVSVMNAVEPVTETIYINRTEQQFPAGTGQIQNVTGGNATPQTGTVNAPSQPQTGDTAPIQPTEPGVDLGAVLRWVWLAGAVVVGCWFLVSNLVFRRRLVRSARPLAGVDCPLPVYVSAGAPSPCLSGLVRPGIYLTPDCPTEGPGLKHILAHELTHRRQGDQFWALIRCLCLAIYWFNPLVWLAAALSRRDCELSCDEGAIRLLGEGERTAYGRTLLSLVTTGSNPTELLRTATTMSSGARGLRERIALIAKKPKRAAGVLVIALTVVAVAVGCTFTGAQSQETPEPSPTGETPSPSLSPTEGTEPDNSAVLVDDFSYTGIHRDVTYYPDAPTDGSEFDESTARTYTIVLAQPVTQGEGGIWCVERWYDDKGERHFVLPDTDLPAEEFYAQCQAQADETGSTGSPWADLEDYWVLSSFVEQTFLKEDMEEFFDEDAPTGQPETGVAYTYRMGDEYLADRGGSRETGTRPAASTAIVQALDEILAEGNTVVLTLERHSGGETTRKAVVARPEYGITSGWLEWLDWSYVDAPAEEPECDAAIYLSTASEPADAVSQPAIGDDGDYMKFYQDSGLVRWRTGGRDIWYYAQSDGQEYDVGTDARTWYDMAEFQRAVRPVLTAETLEEMRGLYDIPPSDDDPAHQDFALVAWAWSQLVAENIRNLEPDSMFAVQDIQVYRTEVYESGRYDTVQGEDDHFSFARNMALKQENPDPSPYDVGAGLWEITEAPYTGWYGWYLSITLEKQEDDWVYAGAFTG</sequence>
<feature type="region of interest" description="Disordered" evidence="1">
    <location>
        <begin position="331"/>
        <end position="361"/>
    </location>
</feature>
<feature type="domain" description="Peptidase M56" evidence="3">
    <location>
        <begin position="3"/>
        <end position="302"/>
    </location>
</feature>
<feature type="compositionally biased region" description="Polar residues" evidence="1">
    <location>
        <begin position="79"/>
        <end position="107"/>
    </location>
</feature>
<dbReference type="STRING" id="411467.BACCAP_01425"/>
<keyword evidence="2" id="KW-0812">Transmembrane</keyword>
<feature type="transmembrane region" description="Helical" evidence="2">
    <location>
        <begin position="34"/>
        <end position="53"/>
    </location>
</feature>
<feature type="transmembrane region" description="Helical" evidence="2">
    <location>
        <begin position="126"/>
        <end position="146"/>
    </location>
</feature>
<dbReference type="InterPro" id="IPR008756">
    <property type="entry name" value="Peptidase_M56"/>
</dbReference>
<dbReference type="Pfam" id="PF05569">
    <property type="entry name" value="Peptidase_M56"/>
    <property type="match status" value="1"/>
</dbReference>
<dbReference type="Proteomes" id="UP000003639">
    <property type="component" value="Unassembled WGS sequence"/>
</dbReference>
<accession>A6NT96</accession>
<comment type="caution">
    <text evidence="4">The sequence shown here is derived from an EMBL/GenBank/DDBJ whole genome shotgun (WGS) entry which is preliminary data.</text>
</comment>
<reference evidence="4 5" key="2">
    <citation type="submission" date="2007-06" db="EMBL/GenBank/DDBJ databases">
        <title>Draft genome sequence of Pseudoflavonifractor capillosus ATCC 29799.</title>
        <authorList>
            <person name="Sudarsanam P."/>
            <person name="Ley R."/>
            <person name="Guruge J."/>
            <person name="Turnbaugh P.J."/>
            <person name="Mahowald M."/>
            <person name="Liep D."/>
            <person name="Gordon J."/>
        </authorList>
    </citation>
    <scope>NUCLEOTIDE SEQUENCE [LARGE SCALE GENOMIC DNA]</scope>
    <source>
        <strain evidence="4 5">ATCC 29799</strain>
    </source>
</reference>
<dbReference type="OrthoDB" id="9804799at2"/>
<dbReference type="RefSeq" id="WP_006571973.1">
    <property type="nucleotide sequence ID" value="NZ_AAXG02000010.1"/>
</dbReference>
<protein>
    <submittedName>
        <fullName evidence="4">Peptidase, M56 family</fullName>
    </submittedName>
</protein>
<dbReference type="PANTHER" id="PTHR34978:SF3">
    <property type="entry name" value="SLR0241 PROTEIN"/>
    <property type="match status" value="1"/>
</dbReference>